<sequence>MAKKRVALIIGYNGIGYKGSQINKEEKTIEKTVCDEIHALHYISERNAEDYSKVALQRSSRTDKGVHAAMLVLSLRIEISEGRSCKDLENKLKESLPAHGIVLHRLVETTKNFDAKHRCESRVYEYFVPQSAYVTESDTSEDISRKTKIFTETLQKMEGTHNFHNFTILTQEKGPVRFIKKITVEEYTAEGLKWNKVVLHGQSFMIHQIRKMIGFSVLAAQRLAGPLDVPKALELVFSTEKRNIPKVPGELLLLSHSYFSNYNEKFGDTRGVIDNAGCDEYKQNILYPEVCTKNNAELFNNWQEVIDKHTDEFLYLTKDKQPKQP</sequence>
<dbReference type="Gene3D" id="3.30.70.660">
    <property type="entry name" value="Pseudouridine synthase I, catalytic domain, C-terminal subdomain"/>
    <property type="match status" value="1"/>
</dbReference>
<dbReference type="AlphaFoldDB" id="I3EIZ0"/>
<keyword evidence="3" id="KW-0413">Isomerase</keyword>
<feature type="binding site" evidence="6">
    <location>
        <position position="124"/>
    </location>
    <ligand>
        <name>substrate</name>
    </ligand>
</feature>
<dbReference type="SUPFAM" id="SSF55120">
    <property type="entry name" value="Pseudouridine synthase"/>
    <property type="match status" value="1"/>
</dbReference>
<evidence type="ECO:0000256" key="6">
    <source>
        <dbReference type="PIRSR" id="PIRSR641708-2"/>
    </source>
</evidence>
<feature type="active site" description="Nucleophile" evidence="5">
    <location>
        <position position="63"/>
    </location>
</feature>
<dbReference type="Proteomes" id="UP000002872">
    <property type="component" value="Unassembled WGS sequence"/>
</dbReference>
<evidence type="ECO:0000256" key="5">
    <source>
        <dbReference type="PIRSR" id="PIRSR641708-1"/>
    </source>
</evidence>
<dbReference type="GO" id="GO:1990481">
    <property type="term" value="P:mRNA pseudouridine synthesis"/>
    <property type="evidence" value="ECO:0007669"/>
    <property type="project" value="TreeGrafter"/>
</dbReference>
<dbReference type="VEuPathDB" id="MicrosporidiaDB:NEQG_01006"/>
<dbReference type="STRING" id="935791.I3EIZ0"/>
<gene>
    <name evidence="8" type="ORF">NEQG_01006</name>
</gene>
<dbReference type="InterPro" id="IPR020103">
    <property type="entry name" value="PsdUridine_synth_cat_dom_sf"/>
</dbReference>
<comment type="similarity">
    <text evidence="1">Belongs to the tRNA pseudouridine synthase TruA family.</text>
</comment>
<dbReference type="OrthoDB" id="10256309at2759"/>
<evidence type="ECO:0000259" key="7">
    <source>
        <dbReference type="Pfam" id="PF01416"/>
    </source>
</evidence>
<dbReference type="InterPro" id="IPR020097">
    <property type="entry name" value="PsdUridine_synth_TruA_a/b_dom"/>
</dbReference>
<keyword evidence="2" id="KW-0819">tRNA processing</keyword>
<proteinExistence type="inferred from homology"/>
<dbReference type="NCBIfam" id="TIGR00071">
    <property type="entry name" value="hisT_truA"/>
    <property type="match status" value="1"/>
</dbReference>
<dbReference type="FunFam" id="3.30.70.580:FF:000002">
    <property type="entry name" value="tRNA pseudouridine synthase"/>
    <property type="match status" value="1"/>
</dbReference>
<dbReference type="GO" id="GO:0003723">
    <property type="term" value="F:RNA binding"/>
    <property type="evidence" value="ECO:0007669"/>
    <property type="project" value="InterPro"/>
</dbReference>
<dbReference type="InterPro" id="IPR020095">
    <property type="entry name" value="PsdUridine_synth_TruA_C"/>
</dbReference>
<evidence type="ECO:0000256" key="1">
    <source>
        <dbReference type="ARBA" id="ARBA00009375"/>
    </source>
</evidence>
<dbReference type="InterPro" id="IPR041708">
    <property type="entry name" value="PUS1/PUS2-like"/>
</dbReference>
<accession>I3EIZ0</accession>
<dbReference type="HOGENOM" id="CLU_021971_4_0_1"/>
<dbReference type="PANTHER" id="PTHR11142:SF4">
    <property type="entry name" value="PSEUDOURIDYLATE SYNTHASE 1 HOMOLOG"/>
    <property type="match status" value="1"/>
</dbReference>
<dbReference type="FunCoup" id="I3EIZ0">
    <property type="interactions" value="234"/>
</dbReference>
<evidence type="ECO:0000313" key="9">
    <source>
        <dbReference type="Proteomes" id="UP000002872"/>
    </source>
</evidence>
<dbReference type="Gene3D" id="3.30.70.580">
    <property type="entry name" value="Pseudouridine synthase I, catalytic domain, N-terminal subdomain"/>
    <property type="match status" value="1"/>
</dbReference>
<evidence type="ECO:0000313" key="8">
    <source>
        <dbReference type="EMBL" id="EIJ89187.1"/>
    </source>
</evidence>
<comment type="catalytic activity">
    <reaction evidence="4">
        <text>a uridine in tRNA = a pseudouridine in tRNA</text>
        <dbReference type="Rhea" id="RHEA:54572"/>
        <dbReference type="Rhea" id="RHEA-COMP:13339"/>
        <dbReference type="Rhea" id="RHEA-COMP:13934"/>
        <dbReference type="ChEBI" id="CHEBI:65314"/>
        <dbReference type="ChEBI" id="CHEBI:65315"/>
    </reaction>
</comment>
<protein>
    <recommendedName>
        <fullName evidence="7">Pseudouridine synthase I TruA alpha/beta domain-containing protein</fullName>
    </recommendedName>
</protein>
<evidence type="ECO:0000256" key="2">
    <source>
        <dbReference type="ARBA" id="ARBA00022694"/>
    </source>
</evidence>
<name>I3EIZ0_NEMP3</name>
<keyword evidence="9" id="KW-1185">Reference proteome</keyword>
<dbReference type="PANTHER" id="PTHR11142">
    <property type="entry name" value="PSEUDOURIDYLATE SYNTHASE"/>
    <property type="match status" value="1"/>
</dbReference>
<evidence type="ECO:0000256" key="3">
    <source>
        <dbReference type="ARBA" id="ARBA00023235"/>
    </source>
</evidence>
<dbReference type="InterPro" id="IPR020094">
    <property type="entry name" value="TruA/RsuA/RluB/E/F_N"/>
</dbReference>
<dbReference type="Pfam" id="PF01416">
    <property type="entry name" value="PseudoU_synth_1"/>
    <property type="match status" value="1"/>
</dbReference>
<dbReference type="CDD" id="cd02568">
    <property type="entry name" value="PseudoU_synth_PUS1_PUS2"/>
    <property type="match status" value="1"/>
</dbReference>
<dbReference type="GO" id="GO:0031119">
    <property type="term" value="P:tRNA pseudouridine synthesis"/>
    <property type="evidence" value="ECO:0007669"/>
    <property type="project" value="InterPro"/>
</dbReference>
<dbReference type="InParanoid" id="I3EIZ0"/>
<organism evidence="8 9">
    <name type="scientific">Nematocida parisii (strain ERTm3)</name>
    <name type="common">Nematode killer fungus</name>
    <dbReference type="NCBI Taxonomy" id="935791"/>
    <lineage>
        <taxon>Eukaryota</taxon>
        <taxon>Fungi</taxon>
        <taxon>Fungi incertae sedis</taxon>
        <taxon>Microsporidia</taxon>
        <taxon>Nematocida</taxon>
    </lineage>
</organism>
<reference evidence="8" key="1">
    <citation type="submission" date="2011-01" db="EMBL/GenBank/DDBJ databases">
        <title>The Genome Sequence of Nematocida parisii strain ERTm3.</title>
        <authorList>
            <consortium name="The Broad Institute Genome Sequencing Platform"/>
            <consortium name="The Broad Institute Genome Sequencing Center for Infectious Disease"/>
            <person name="Cuomo C."/>
            <person name="Troemel E."/>
            <person name="Young S.K."/>
            <person name="Zeng Q."/>
            <person name="Gargeya S."/>
            <person name="Fitzgerald M."/>
            <person name="Haas B."/>
            <person name="Abouelleil A."/>
            <person name="Alvarado L."/>
            <person name="Arachchi H.M."/>
            <person name="Berlin A."/>
            <person name="Chapman S.B."/>
            <person name="Gearin G."/>
            <person name="Goldberg J."/>
            <person name="Griggs A."/>
            <person name="Gujja S."/>
            <person name="Hansen M."/>
            <person name="Heiman D."/>
            <person name="Howarth C."/>
            <person name="Larimer J."/>
            <person name="Lui A."/>
            <person name="MacDonald P.J.P."/>
            <person name="McCowen C."/>
            <person name="Montmayeur A."/>
            <person name="Murphy C."/>
            <person name="Neiman D."/>
            <person name="Pearson M."/>
            <person name="Priest M."/>
            <person name="Roberts A."/>
            <person name="Saif S."/>
            <person name="Shea T."/>
            <person name="Sisk P."/>
            <person name="Stolte C."/>
            <person name="Sykes S."/>
            <person name="Wortman J."/>
            <person name="Nusbaum C."/>
            <person name="Birren B."/>
        </authorList>
    </citation>
    <scope>NUCLEOTIDE SEQUENCE</scope>
    <source>
        <strain evidence="8">ERTm3</strain>
    </source>
</reference>
<dbReference type="EMBL" id="GL870877">
    <property type="protein sequence ID" value="EIJ89187.1"/>
    <property type="molecule type" value="Genomic_DNA"/>
</dbReference>
<dbReference type="GO" id="GO:0005634">
    <property type="term" value="C:nucleus"/>
    <property type="evidence" value="ECO:0007669"/>
    <property type="project" value="TreeGrafter"/>
</dbReference>
<evidence type="ECO:0000256" key="4">
    <source>
        <dbReference type="ARBA" id="ARBA00036943"/>
    </source>
</evidence>
<feature type="domain" description="Pseudouridine synthase I TruA alpha/beta" evidence="7">
    <location>
        <begin position="155"/>
        <end position="259"/>
    </location>
</feature>
<dbReference type="OMA" id="CDARTYT"/>
<dbReference type="InterPro" id="IPR001406">
    <property type="entry name" value="PsdUridine_synth_TruA"/>
</dbReference>
<dbReference type="GO" id="GO:0009982">
    <property type="term" value="F:pseudouridine synthase activity"/>
    <property type="evidence" value="ECO:0007669"/>
    <property type="project" value="InterPro"/>
</dbReference>